<proteinExistence type="inferred from homology"/>
<dbReference type="EMBL" id="JAODUP010000151">
    <property type="protein sequence ID" value="KAK2159544.1"/>
    <property type="molecule type" value="Genomic_DNA"/>
</dbReference>
<dbReference type="PROSITE" id="PS50011">
    <property type="entry name" value="PROTEIN_KINASE_DOM"/>
    <property type="match status" value="1"/>
</dbReference>
<dbReference type="InterPro" id="IPR047173">
    <property type="entry name" value="STRAD_A/B-like"/>
</dbReference>
<dbReference type="InterPro" id="IPR011009">
    <property type="entry name" value="Kinase-like_dom_sf"/>
</dbReference>
<dbReference type="Gene3D" id="1.10.510.10">
    <property type="entry name" value="Transferase(Phosphotransferase) domain 1"/>
    <property type="match status" value="1"/>
</dbReference>
<sequence length="344" mass="38684">MEAKPKDFDLQTIIGCGCDNCATVSLAWHRPSEQYVAVKRINLEQCEMGFHKIQHEVYQHRLLKHPNILPSHCSFIYNNELWIVMPMMGFGSCRDLLHAHFTEGLPEPAIAYILRDVLNALSYVHNRGIIHRSVKASHILISSFGDVMLSGLRHSHSMMETGRRARAIYDFPGHYINSLFWASPELLEQNLAGYDTKSDIYSLGITACELANGIVPFSDMKATQMLLQKVQGVTPKLLDVSTVGDPGEVPVDAAAFHRSFSTHFHNFVELCLQSDPSIRPSASSLLQHPFLKQIKRKSQTDSLPELLRPVQPLTEVQLPKDDSAIDDLSQSLEATAMDDDCWDF</sequence>
<dbReference type="InterPro" id="IPR000719">
    <property type="entry name" value="Prot_kinase_dom"/>
</dbReference>
<comment type="caution">
    <text evidence="3">The sequence shown here is derived from an EMBL/GenBank/DDBJ whole genome shotgun (WGS) entry which is preliminary data.</text>
</comment>
<organism evidence="3 4">
    <name type="scientific">Paralvinella palmiformis</name>
    <dbReference type="NCBI Taxonomy" id="53620"/>
    <lineage>
        <taxon>Eukaryota</taxon>
        <taxon>Metazoa</taxon>
        <taxon>Spiralia</taxon>
        <taxon>Lophotrochozoa</taxon>
        <taxon>Annelida</taxon>
        <taxon>Polychaeta</taxon>
        <taxon>Sedentaria</taxon>
        <taxon>Canalipalpata</taxon>
        <taxon>Terebellida</taxon>
        <taxon>Terebelliformia</taxon>
        <taxon>Alvinellidae</taxon>
        <taxon>Paralvinella</taxon>
    </lineage>
</organism>
<dbReference type="Pfam" id="PF00069">
    <property type="entry name" value="Pkinase"/>
    <property type="match status" value="1"/>
</dbReference>
<dbReference type="GO" id="GO:0004672">
    <property type="term" value="F:protein kinase activity"/>
    <property type="evidence" value="ECO:0007669"/>
    <property type="project" value="InterPro"/>
</dbReference>
<dbReference type="GO" id="GO:0043539">
    <property type="term" value="F:protein serine/threonine kinase activator activity"/>
    <property type="evidence" value="ECO:0007669"/>
    <property type="project" value="InterPro"/>
</dbReference>
<gene>
    <name evidence="3" type="ORF">LSH36_151g06029</name>
</gene>
<keyword evidence="4" id="KW-1185">Reference proteome</keyword>
<protein>
    <recommendedName>
        <fullName evidence="2">Protein kinase domain-containing protein</fullName>
    </recommendedName>
</protein>
<evidence type="ECO:0000256" key="1">
    <source>
        <dbReference type="ARBA" id="ARBA00008874"/>
    </source>
</evidence>
<dbReference type="PANTHER" id="PTHR48014:SF21">
    <property type="entry name" value="SERINE_THREONINE-PROTEIN KINASE FRAY2"/>
    <property type="match status" value="1"/>
</dbReference>
<dbReference type="Proteomes" id="UP001208570">
    <property type="component" value="Unassembled WGS sequence"/>
</dbReference>
<dbReference type="GO" id="GO:0006611">
    <property type="term" value="P:protein export from nucleus"/>
    <property type="evidence" value="ECO:0007669"/>
    <property type="project" value="TreeGrafter"/>
</dbReference>
<dbReference type="GO" id="GO:0005524">
    <property type="term" value="F:ATP binding"/>
    <property type="evidence" value="ECO:0007669"/>
    <property type="project" value="InterPro"/>
</dbReference>
<comment type="similarity">
    <text evidence="1">Belongs to the protein kinase superfamily. STE Ser/Thr protein kinase family. STE20 subfamily.</text>
</comment>
<feature type="domain" description="Protein kinase" evidence="2">
    <location>
        <begin position="8"/>
        <end position="291"/>
    </location>
</feature>
<evidence type="ECO:0000313" key="3">
    <source>
        <dbReference type="EMBL" id="KAK2159544.1"/>
    </source>
</evidence>
<dbReference type="SUPFAM" id="SSF56112">
    <property type="entry name" value="Protein kinase-like (PK-like)"/>
    <property type="match status" value="1"/>
</dbReference>
<dbReference type="GO" id="GO:1902554">
    <property type="term" value="C:serine/threonine protein kinase complex"/>
    <property type="evidence" value="ECO:0007669"/>
    <property type="project" value="TreeGrafter"/>
</dbReference>
<accession>A0AAD9JUB6</accession>
<dbReference type="PANTHER" id="PTHR48014">
    <property type="entry name" value="SERINE/THREONINE-PROTEIN KINASE FRAY2"/>
    <property type="match status" value="1"/>
</dbReference>
<evidence type="ECO:0000259" key="2">
    <source>
        <dbReference type="PROSITE" id="PS50011"/>
    </source>
</evidence>
<evidence type="ECO:0000313" key="4">
    <source>
        <dbReference type="Proteomes" id="UP001208570"/>
    </source>
</evidence>
<name>A0AAD9JUB6_9ANNE</name>
<reference evidence="3" key="1">
    <citation type="journal article" date="2023" name="Mol. Biol. Evol.">
        <title>Third-Generation Sequencing Reveals the Adaptive Role of the Epigenome in Three Deep-Sea Polychaetes.</title>
        <authorList>
            <person name="Perez M."/>
            <person name="Aroh O."/>
            <person name="Sun Y."/>
            <person name="Lan Y."/>
            <person name="Juniper S.K."/>
            <person name="Young C.R."/>
            <person name="Angers B."/>
            <person name="Qian P.Y."/>
        </authorList>
    </citation>
    <scope>NUCLEOTIDE SEQUENCE</scope>
    <source>
        <strain evidence="3">P08H-3</strain>
    </source>
</reference>
<dbReference type="AlphaFoldDB" id="A0AAD9JUB6"/>
<dbReference type="Gene3D" id="3.30.200.20">
    <property type="entry name" value="Phosphorylase Kinase, domain 1"/>
    <property type="match status" value="1"/>
</dbReference>